<sequence>MSACDAASPATCASCVHRADDRALLERRIAGLASFGSAYGASVGESRLCLLHDVLVMPRDRCASFERRAASAHP</sequence>
<dbReference type="EMBL" id="JAQQDB010000023">
    <property type="protein sequence ID" value="MFM0520337.1"/>
    <property type="molecule type" value="Genomic_DNA"/>
</dbReference>
<accession>A0ABW9CQQ1</accession>
<proteinExistence type="predicted"/>
<dbReference type="RefSeq" id="WP_250487815.1">
    <property type="nucleotide sequence ID" value="NZ_JAQQDB010000023.1"/>
</dbReference>
<name>A0ABW9CQQ1_9BURK</name>
<dbReference type="Proteomes" id="UP001629462">
    <property type="component" value="Unassembled WGS sequence"/>
</dbReference>
<evidence type="ECO:0000313" key="2">
    <source>
        <dbReference type="Proteomes" id="UP001629462"/>
    </source>
</evidence>
<reference evidence="1 2" key="1">
    <citation type="journal article" date="2024" name="Chem. Sci.">
        <title>Discovery of megapolipeptins by genome mining of a Burkholderiales bacteria collection.</title>
        <authorList>
            <person name="Paulo B.S."/>
            <person name="Recchia M.J.J."/>
            <person name="Lee S."/>
            <person name="Fergusson C.H."/>
            <person name="Romanowski S.B."/>
            <person name="Hernandez A."/>
            <person name="Krull N."/>
            <person name="Liu D.Y."/>
            <person name="Cavanagh H."/>
            <person name="Bos A."/>
            <person name="Gray C.A."/>
            <person name="Murphy B.T."/>
            <person name="Linington R.G."/>
            <person name="Eustaquio A.S."/>
        </authorList>
    </citation>
    <scope>NUCLEOTIDE SEQUENCE [LARGE SCALE GENOMIC DNA]</scope>
    <source>
        <strain evidence="1 2">RL17-374-BIF-D</strain>
    </source>
</reference>
<gene>
    <name evidence="1" type="ORF">PQR08_23170</name>
</gene>
<protein>
    <submittedName>
        <fullName evidence="1">Uncharacterized protein</fullName>
    </submittedName>
</protein>
<organism evidence="1 2">
    <name type="scientific">Caballeronia jiangsuensis</name>
    <dbReference type="NCBI Taxonomy" id="1458357"/>
    <lineage>
        <taxon>Bacteria</taxon>
        <taxon>Pseudomonadati</taxon>
        <taxon>Pseudomonadota</taxon>
        <taxon>Betaproteobacteria</taxon>
        <taxon>Burkholderiales</taxon>
        <taxon>Burkholderiaceae</taxon>
        <taxon>Caballeronia</taxon>
    </lineage>
</organism>
<keyword evidence="2" id="KW-1185">Reference proteome</keyword>
<comment type="caution">
    <text evidence="1">The sequence shown here is derived from an EMBL/GenBank/DDBJ whole genome shotgun (WGS) entry which is preliminary data.</text>
</comment>
<evidence type="ECO:0000313" key="1">
    <source>
        <dbReference type="EMBL" id="MFM0520337.1"/>
    </source>
</evidence>